<dbReference type="Proteomes" id="UP000053593">
    <property type="component" value="Unassembled WGS sequence"/>
</dbReference>
<protein>
    <recommendedName>
        <fullName evidence="3">Methyltransferase domain-containing protein</fullName>
    </recommendedName>
</protein>
<dbReference type="Gene3D" id="3.40.50.150">
    <property type="entry name" value="Vaccinia Virus protein VP39"/>
    <property type="match status" value="1"/>
</dbReference>
<dbReference type="HOGENOM" id="CLU_010595_9_3_1"/>
<organism evidence="1 2">
    <name type="scientific">Collybiopsis luxurians FD-317 M1</name>
    <dbReference type="NCBI Taxonomy" id="944289"/>
    <lineage>
        <taxon>Eukaryota</taxon>
        <taxon>Fungi</taxon>
        <taxon>Dikarya</taxon>
        <taxon>Basidiomycota</taxon>
        <taxon>Agaricomycotina</taxon>
        <taxon>Agaricomycetes</taxon>
        <taxon>Agaricomycetidae</taxon>
        <taxon>Agaricales</taxon>
        <taxon>Marasmiineae</taxon>
        <taxon>Omphalotaceae</taxon>
        <taxon>Collybiopsis</taxon>
        <taxon>Collybiopsis luxurians</taxon>
    </lineage>
</organism>
<evidence type="ECO:0000313" key="1">
    <source>
        <dbReference type="EMBL" id="KIK61297.1"/>
    </source>
</evidence>
<dbReference type="CDD" id="cd02440">
    <property type="entry name" value="AdoMet_MTases"/>
    <property type="match status" value="1"/>
</dbReference>
<name>A0A0D0CQH9_9AGAR</name>
<reference evidence="1 2" key="1">
    <citation type="submission" date="2014-04" db="EMBL/GenBank/DDBJ databases">
        <title>Evolutionary Origins and Diversification of the Mycorrhizal Mutualists.</title>
        <authorList>
            <consortium name="DOE Joint Genome Institute"/>
            <consortium name="Mycorrhizal Genomics Consortium"/>
            <person name="Kohler A."/>
            <person name="Kuo A."/>
            <person name="Nagy L.G."/>
            <person name="Floudas D."/>
            <person name="Copeland A."/>
            <person name="Barry K.W."/>
            <person name="Cichocki N."/>
            <person name="Veneault-Fourrey C."/>
            <person name="LaButti K."/>
            <person name="Lindquist E.A."/>
            <person name="Lipzen A."/>
            <person name="Lundell T."/>
            <person name="Morin E."/>
            <person name="Murat C."/>
            <person name="Riley R."/>
            <person name="Ohm R."/>
            <person name="Sun H."/>
            <person name="Tunlid A."/>
            <person name="Henrissat B."/>
            <person name="Grigoriev I.V."/>
            <person name="Hibbett D.S."/>
            <person name="Martin F."/>
        </authorList>
    </citation>
    <scope>NUCLEOTIDE SEQUENCE [LARGE SCALE GENOMIC DNA]</scope>
    <source>
        <strain evidence="1 2">FD-317 M1</strain>
    </source>
</reference>
<dbReference type="PANTHER" id="PTHR43591">
    <property type="entry name" value="METHYLTRANSFERASE"/>
    <property type="match status" value="1"/>
</dbReference>
<accession>A0A0D0CQH9</accession>
<evidence type="ECO:0008006" key="3">
    <source>
        <dbReference type="Google" id="ProtNLM"/>
    </source>
</evidence>
<sequence>MAEQHQTRFYASEQYYLPADKAETARLNLQHPVVVKAFENRLSLVPLNLKSDDRVLESGAGTGIWALEFFEENRKKGIMFDMECIDISDRQFPQNYPSSIHFSLHSVTGLPAEWSARFAYAHQRFLIAAMNDTLWRKAVSELFRVLVPGGWVELVEADANDTRNDVGPSSSKLQSILVNMHKEKGVVRNLGTYLPSLLEQAGFVDVQCEVRRSPIGQSEDAGLRGDVWAEFWKGLKRGVVNAGGYNIVKSGEEYEDLVNEATIEWNTSNKAYNTYCTILGKKP</sequence>
<dbReference type="Pfam" id="PF13489">
    <property type="entry name" value="Methyltransf_23"/>
    <property type="match status" value="1"/>
</dbReference>
<dbReference type="SUPFAM" id="SSF53335">
    <property type="entry name" value="S-adenosyl-L-methionine-dependent methyltransferases"/>
    <property type="match status" value="1"/>
</dbReference>
<evidence type="ECO:0000313" key="2">
    <source>
        <dbReference type="Proteomes" id="UP000053593"/>
    </source>
</evidence>
<keyword evidence="2" id="KW-1185">Reference proteome</keyword>
<dbReference type="PANTHER" id="PTHR43591:SF50">
    <property type="entry name" value="METHYLTRANSFERASE DOMAIN-CONTAINING PROTEIN-RELATED"/>
    <property type="match status" value="1"/>
</dbReference>
<gene>
    <name evidence="1" type="ORF">GYMLUDRAFT_42873</name>
</gene>
<dbReference type="InterPro" id="IPR029063">
    <property type="entry name" value="SAM-dependent_MTases_sf"/>
</dbReference>
<dbReference type="EMBL" id="KN834771">
    <property type="protein sequence ID" value="KIK61297.1"/>
    <property type="molecule type" value="Genomic_DNA"/>
</dbReference>
<dbReference type="OrthoDB" id="184880at2759"/>
<proteinExistence type="predicted"/>
<dbReference type="AlphaFoldDB" id="A0A0D0CQH9"/>